<keyword evidence="1" id="KW-0804">Transcription</keyword>
<accession>A0ABQ9JSD0</accession>
<dbReference type="Gene3D" id="1.10.10.10">
    <property type="entry name" value="Winged helix-like DNA-binding domain superfamily/Winged helix DNA-binding domain"/>
    <property type="match status" value="1"/>
</dbReference>
<sequence>MSVQLRKVISLILLERFGPVVEKSSYYRLVKFLPNKNESVANYSLDPGKVLLMLRYPKYINLIKKKFGDESEMIVEELLLRGYWTASELILRVYERLSKNVENAVTLGQLKEKIISLVTAKYVMRVPYSEEDSPVPSLQIKDKDLHAIPNIDIKTAN</sequence>
<comment type="subcellular location">
    <subcellularLocation>
        <location evidence="1">Nucleus</location>
    </subcellularLocation>
</comment>
<dbReference type="Proteomes" id="UP001162164">
    <property type="component" value="Unassembled WGS sequence"/>
</dbReference>
<evidence type="ECO:0000313" key="3">
    <source>
        <dbReference type="Proteomes" id="UP001162164"/>
    </source>
</evidence>
<name>A0ABQ9JSD0_9CUCU</name>
<dbReference type="PANTHER" id="PTHR12949">
    <property type="entry name" value="RNA POLYMERASE III DNA DIRECTED -RELATED"/>
    <property type="match status" value="1"/>
</dbReference>
<dbReference type="InterPro" id="IPR036388">
    <property type="entry name" value="WH-like_DNA-bd_sf"/>
</dbReference>
<evidence type="ECO:0000313" key="2">
    <source>
        <dbReference type="EMBL" id="KAJ8980908.1"/>
    </source>
</evidence>
<dbReference type="PANTHER" id="PTHR12949:SF0">
    <property type="entry name" value="DNA-DIRECTED RNA POLYMERASE III SUBUNIT RPC3"/>
    <property type="match status" value="1"/>
</dbReference>
<comment type="similarity">
    <text evidence="1">Belongs to the eukaryotic RPC3/POLR3C RNA polymerase subunit family.</text>
</comment>
<keyword evidence="1" id="KW-0240">DNA-directed RNA polymerase</keyword>
<reference evidence="2" key="1">
    <citation type="journal article" date="2023" name="Insect Mol. Biol.">
        <title>Genome sequencing provides insights into the evolution of gene families encoding plant cell wall-degrading enzymes in longhorned beetles.</title>
        <authorList>
            <person name="Shin N.R."/>
            <person name="Okamura Y."/>
            <person name="Kirsch R."/>
            <person name="Pauchet Y."/>
        </authorList>
    </citation>
    <scope>NUCLEOTIDE SEQUENCE</scope>
    <source>
        <strain evidence="2">MMC_N1</strain>
    </source>
</reference>
<proteinExistence type="inferred from homology"/>
<keyword evidence="3" id="KW-1185">Reference proteome</keyword>
<comment type="subunit">
    <text evidence="1">Component of the RNA polymerase III (Pol III) complex consisting of 17 subunits.</text>
</comment>
<dbReference type="EMBL" id="JAPWTJ010000223">
    <property type="protein sequence ID" value="KAJ8980908.1"/>
    <property type="molecule type" value="Genomic_DNA"/>
</dbReference>
<evidence type="ECO:0000256" key="1">
    <source>
        <dbReference type="RuleBase" id="RU367076"/>
    </source>
</evidence>
<comment type="function">
    <text evidence="1">DNA-dependent RNA polymerase catalyzes the transcription of DNA into RNA using the four ribonucleoside triphosphates as substrates. Specific core component of RNA polymerase III which synthesizes small RNAs, such as 5S rRNA and tRNAs.</text>
</comment>
<organism evidence="2 3">
    <name type="scientific">Molorchus minor</name>
    <dbReference type="NCBI Taxonomy" id="1323400"/>
    <lineage>
        <taxon>Eukaryota</taxon>
        <taxon>Metazoa</taxon>
        <taxon>Ecdysozoa</taxon>
        <taxon>Arthropoda</taxon>
        <taxon>Hexapoda</taxon>
        <taxon>Insecta</taxon>
        <taxon>Pterygota</taxon>
        <taxon>Neoptera</taxon>
        <taxon>Endopterygota</taxon>
        <taxon>Coleoptera</taxon>
        <taxon>Polyphaga</taxon>
        <taxon>Cucujiformia</taxon>
        <taxon>Chrysomeloidea</taxon>
        <taxon>Cerambycidae</taxon>
        <taxon>Lamiinae</taxon>
        <taxon>Monochamini</taxon>
        <taxon>Molorchus</taxon>
    </lineage>
</organism>
<comment type="caution">
    <text evidence="2">The sequence shown here is derived from an EMBL/GenBank/DDBJ whole genome shotgun (WGS) entry which is preliminary data.</text>
</comment>
<keyword evidence="1" id="KW-0539">Nucleus</keyword>
<protein>
    <recommendedName>
        <fullName evidence="1">DNA-directed RNA polymerase III subunit RPC3</fullName>
        <shortName evidence="1">RNA polymerase III subunit C3</shortName>
    </recommendedName>
</protein>
<gene>
    <name evidence="2" type="ORF">NQ317_011208</name>
</gene>
<dbReference type="InterPro" id="IPR039748">
    <property type="entry name" value="RPC3"/>
</dbReference>